<feature type="transmembrane region" description="Helical" evidence="1">
    <location>
        <begin position="78"/>
        <end position="98"/>
    </location>
</feature>
<reference evidence="2 3" key="1">
    <citation type="submission" date="2019-05" db="EMBL/GenBank/DDBJ databases">
        <authorList>
            <person name="Zhang J.-Y."/>
            <person name="Feg X."/>
            <person name="Du Z.-J."/>
        </authorList>
    </citation>
    <scope>NUCLEOTIDE SEQUENCE [LARGE SCALE GENOMIC DNA]</scope>
    <source>
        <strain evidence="2 3">RZ26</strain>
    </source>
</reference>
<dbReference type="RefSeq" id="WP_138655929.1">
    <property type="nucleotide sequence ID" value="NZ_VATY01000001.1"/>
</dbReference>
<evidence type="ECO:0000313" key="3">
    <source>
        <dbReference type="Proteomes" id="UP000310314"/>
    </source>
</evidence>
<keyword evidence="3" id="KW-1185">Reference proteome</keyword>
<proteinExistence type="predicted"/>
<keyword evidence="1" id="KW-0812">Transmembrane</keyword>
<feature type="transmembrane region" description="Helical" evidence="1">
    <location>
        <begin position="43"/>
        <end position="66"/>
    </location>
</feature>
<comment type="caution">
    <text evidence="2">The sequence shown here is derived from an EMBL/GenBank/DDBJ whole genome shotgun (WGS) entry which is preliminary data.</text>
</comment>
<evidence type="ECO:0000256" key="1">
    <source>
        <dbReference type="SAM" id="Phobius"/>
    </source>
</evidence>
<name>A0A5S3PXK2_9FLAO</name>
<organism evidence="2 3">
    <name type="scientific">Maribacter algarum</name>
    <name type="common">ex Zhang et al. 2020</name>
    <dbReference type="NCBI Taxonomy" id="2578118"/>
    <lineage>
        <taxon>Bacteria</taxon>
        <taxon>Pseudomonadati</taxon>
        <taxon>Bacteroidota</taxon>
        <taxon>Flavobacteriia</taxon>
        <taxon>Flavobacteriales</taxon>
        <taxon>Flavobacteriaceae</taxon>
        <taxon>Maribacter</taxon>
    </lineage>
</organism>
<protein>
    <submittedName>
        <fullName evidence="2">Uncharacterized protein</fullName>
    </submittedName>
</protein>
<gene>
    <name evidence="2" type="ORF">FEE95_00795</name>
</gene>
<sequence length="101" mass="11357">MKNRFKHSINYSAVILAISSFVIGTILLLLSQSISADSLLVIGLYYTGLALIANIIMLLILITNAIRFHKDYCENLGTITILLLNIPITLYYIDIIFYSPF</sequence>
<evidence type="ECO:0000313" key="2">
    <source>
        <dbReference type="EMBL" id="TMM57997.1"/>
    </source>
</evidence>
<accession>A0A5S3PXK2</accession>
<keyword evidence="1" id="KW-0472">Membrane</keyword>
<dbReference type="Proteomes" id="UP000310314">
    <property type="component" value="Unassembled WGS sequence"/>
</dbReference>
<dbReference type="EMBL" id="VATY01000001">
    <property type="protein sequence ID" value="TMM57997.1"/>
    <property type="molecule type" value="Genomic_DNA"/>
</dbReference>
<feature type="transmembrane region" description="Helical" evidence="1">
    <location>
        <begin position="12"/>
        <end position="31"/>
    </location>
</feature>
<keyword evidence="1" id="KW-1133">Transmembrane helix</keyword>
<dbReference type="AlphaFoldDB" id="A0A5S3PXK2"/>